<organism evidence="1 2">
    <name type="scientific">Ramazzottius varieornatus</name>
    <name type="common">Water bear</name>
    <name type="synonym">Tardigrade</name>
    <dbReference type="NCBI Taxonomy" id="947166"/>
    <lineage>
        <taxon>Eukaryota</taxon>
        <taxon>Metazoa</taxon>
        <taxon>Ecdysozoa</taxon>
        <taxon>Tardigrada</taxon>
        <taxon>Eutardigrada</taxon>
        <taxon>Parachela</taxon>
        <taxon>Hypsibioidea</taxon>
        <taxon>Ramazzottiidae</taxon>
        <taxon>Ramazzottius</taxon>
    </lineage>
</organism>
<accession>A0A1D1VQA0</accession>
<gene>
    <name evidence="1" type="primary">RvY_14137-1</name>
    <name evidence="1" type="synonym">RvY_14137.1</name>
    <name evidence="1" type="ORF">RvY_14137</name>
</gene>
<dbReference type="Proteomes" id="UP000186922">
    <property type="component" value="Unassembled WGS sequence"/>
</dbReference>
<name>A0A1D1VQA0_RAMVA</name>
<proteinExistence type="predicted"/>
<dbReference type="AlphaFoldDB" id="A0A1D1VQA0"/>
<comment type="caution">
    <text evidence="1">The sequence shown here is derived from an EMBL/GenBank/DDBJ whole genome shotgun (WGS) entry which is preliminary data.</text>
</comment>
<protein>
    <submittedName>
        <fullName evidence="1">Uncharacterized protein</fullName>
    </submittedName>
</protein>
<reference evidence="1 2" key="1">
    <citation type="journal article" date="2016" name="Nat. Commun.">
        <title>Extremotolerant tardigrade genome and improved radiotolerance of human cultured cells by tardigrade-unique protein.</title>
        <authorList>
            <person name="Hashimoto T."/>
            <person name="Horikawa D.D."/>
            <person name="Saito Y."/>
            <person name="Kuwahara H."/>
            <person name="Kozuka-Hata H."/>
            <person name="Shin-I T."/>
            <person name="Minakuchi Y."/>
            <person name="Ohishi K."/>
            <person name="Motoyama A."/>
            <person name="Aizu T."/>
            <person name="Enomoto A."/>
            <person name="Kondo K."/>
            <person name="Tanaka S."/>
            <person name="Hara Y."/>
            <person name="Koshikawa S."/>
            <person name="Sagara H."/>
            <person name="Miura T."/>
            <person name="Yokobori S."/>
            <person name="Miyagawa K."/>
            <person name="Suzuki Y."/>
            <person name="Kubo T."/>
            <person name="Oyama M."/>
            <person name="Kohara Y."/>
            <person name="Fujiyama A."/>
            <person name="Arakawa K."/>
            <person name="Katayama T."/>
            <person name="Toyoda A."/>
            <person name="Kunieda T."/>
        </authorList>
    </citation>
    <scope>NUCLEOTIDE SEQUENCE [LARGE SCALE GENOMIC DNA]</scope>
    <source>
        <strain evidence="1 2">YOKOZUNA-1</strain>
    </source>
</reference>
<evidence type="ECO:0000313" key="1">
    <source>
        <dbReference type="EMBL" id="GAV03757.1"/>
    </source>
</evidence>
<sequence length="99" mass="10955">MLLLNFKKSYKVSVLISSSKIVGLLARQRIAFHGTKCELKSEEMKVSTGHELFDVGGCWFSNFGVMYLFRMNAGDVDLLNNISKIAVGRDSLVLLALAV</sequence>
<evidence type="ECO:0000313" key="2">
    <source>
        <dbReference type="Proteomes" id="UP000186922"/>
    </source>
</evidence>
<keyword evidence="2" id="KW-1185">Reference proteome</keyword>
<dbReference type="EMBL" id="BDGG01000010">
    <property type="protein sequence ID" value="GAV03757.1"/>
    <property type="molecule type" value="Genomic_DNA"/>
</dbReference>